<reference evidence="17" key="1">
    <citation type="submission" date="2025-08" db="UniProtKB">
        <authorList>
            <consortium name="Ensembl"/>
        </authorList>
    </citation>
    <scope>IDENTIFICATION</scope>
</reference>
<dbReference type="Pfam" id="PF00271">
    <property type="entry name" value="Helicase_C"/>
    <property type="match status" value="1"/>
</dbReference>
<feature type="compositionally biased region" description="Polar residues" evidence="13">
    <location>
        <begin position="997"/>
        <end position="1006"/>
    </location>
</feature>
<keyword evidence="5" id="KW-0378">Hydrolase</keyword>
<feature type="compositionally biased region" description="Polar residues" evidence="13">
    <location>
        <begin position="1821"/>
        <end position="1830"/>
    </location>
</feature>
<feature type="domain" description="Helicase C-terminal" evidence="16">
    <location>
        <begin position="617"/>
        <end position="787"/>
    </location>
</feature>
<dbReference type="InterPro" id="IPR037259">
    <property type="entry name" value="BRK_sf"/>
</dbReference>
<dbReference type="GO" id="GO:0003677">
    <property type="term" value="F:DNA binding"/>
    <property type="evidence" value="ECO:0007669"/>
    <property type="project" value="UniProtKB-KW"/>
</dbReference>
<feature type="compositionally biased region" description="Polar residues" evidence="13">
    <location>
        <begin position="2145"/>
        <end position="2155"/>
    </location>
</feature>
<keyword evidence="18" id="KW-1185">Reference proteome</keyword>
<comment type="catalytic activity">
    <reaction evidence="12">
        <text>ATP + H2O = ADP + phosphate + H(+)</text>
        <dbReference type="Rhea" id="RHEA:13065"/>
        <dbReference type="ChEBI" id="CHEBI:15377"/>
        <dbReference type="ChEBI" id="CHEBI:15378"/>
        <dbReference type="ChEBI" id="CHEBI:30616"/>
        <dbReference type="ChEBI" id="CHEBI:43474"/>
        <dbReference type="ChEBI" id="CHEBI:456216"/>
    </reaction>
</comment>
<dbReference type="GO" id="GO:0016787">
    <property type="term" value="F:hydrolase activity"/>
    <property type="evidence" value="ECO:0007669"/>
    <property type="project" value="UniProtKB-KW"/>
</dbReference>
<dbReference type="FunFam" id="2.40.50.40:FF:000001">
    <property type="entry name" value="chromodomain-helicase-DNA-binding protein 8 isoform X4"/>
    <property type="match status" value="1"/>
</dbReference>
<evidence type="ECO:0000256" key="5">
    <source>
        <dbReference type="ARBA" id="ARBA00022801"/>
    </source>
</evidence>
<dbReference type="CDD" id="cd18663">
    <property type="entry name" value="CD2_tandem_CHD5-9_like"/>
    <property type="match status" value="1"/>
</dbReference>
<dbReference type="InterPro" id="IPR000330">
    <property type="entry name" value="SNF2_N"/>
</dbReference>
<feature type="compositionally biased region" description="Polar residues" evidence="13">
    <location>
        <begin position="1542"/>
        <end position="1551"/>
    </location>
</feature>
<keyword evidence="9" id="KW-0238">DNA-binding</keyword>
<comment type="similarity">
    <text evidence="2">Belongs to the SNF2/RAD54 helicase family.</text>
</comment>
<dbReference type="FunFam" id="3.40.50.300:FF:000015">
    <property type="entry name" value="chromodomain-helicase-DNA-binding protein 9 isoform X1"/>
    <property type="match status" value="1"/>
</dbReference>
<feature type="region of interest" description="Disordered" evidence="13">
    <location>
        <begin position="1566"/>
        <end position="1585"/>
    </location>
</feature>
<dbReference type="SMART" id="SM00487">
    <property type="entry name" value="DEXDc"/>
    <property type="match status" value="1"/>
</dbReference>
<feature type="region of interest" description="Disordered" evidence="13">
    <location>
        <begin position="2202"/>
        <end position="2267"/>
    </location>
</feature>
<dbReference type="GO" id="GO:0005524">
    <property type="term" value="F:ATP binding"/>
    <property type="evidence" value="ECO:0007669"/>
    <property type="project" value="UniProtKB-KW"/>
</dbReference>
<comment type="subcellular location">
    <subcellularLocation>
        <location evidence="1">Nucleus</location>
    </subcellularLocation>
</comment>
<evidence type="ECO:0000259" key="16">
    <source>
        <dbReference type="PROSITE" id="PS51194"/>
    </source>
</evidence>
<dbReference type="InterPro" id="IPR006576">
    <property type="entry name" value="BRK_domain"/>
</dbReference>
<dbReference type="Pfam" id="PF00385">
    <property type="entry name" value="Chromo"/>
    <property type="match status" value="1"/>
</dbReference>
<dbReference type="InterPro" id="IPR000953">
    <property type="entry name" value="Chromo/chromo_shadow_dom"/>
</dbReference>
<dbReference type="InterPro" id="IPR038718">
    <property type="entry name" value="SNF2-like_sf"/>
</dbReference>
<dbReference type="PROSITE" id="PS50013">
    <property type="entry name" value="CHROMO_2"/>
    <property type="match status" value="1"/>
</dbReference>
<dbReference type="Pfam" id="PF07533">
    <property type="entry name" value="BRK"/>
    <property type="match status" value="1"/>
</dbReference>
<dbReference type="SMART" id="SM00298">
    <property type="entry name" value="CHROMO"/>
    <property type="match status" value="2"/>
</dbReference>
<keyword evidence="10" id="KW-0804">Transcription</keyword>
<feature type="domain" description="Helicase ATP-binding" evidence="15">
    <location>
        <begin position="303"/>
        <end position="477"/>
    </location>
</feature>
<evidence type="ECO:0000256" key="9">
    <source>
        <dbReference type="ARBA" id="ARBA00023125"/>
    </source>
</evidence>
<evidence type="ECO:0000256" key="3">
    <source>
        <dbReference type="ARBA" id="ARBA00022737"/>
    </source>
</evidence>
<proteinExistence type="inferred from homology"/>
<evidence type="ECO:0000259" key="15">
    <source>
        <dbReference type="PROSITE" id="PS51192"/>
    </source>
</evidence>
<keyword evidence="8" id="KW-0805">Transcription regulation</keyword>
<dbReference type="PROSITE" id="PS51192">
    <property type="entry name" value="HELICASE_ATP_BIND_1"/>
    <property type="match status" value="1"/>
</dbReference>
<dbReference type="InterPro" id="IPR014001">
    <property type="entry name" value="Helicase_ATP-bd"/>
</dbReference>
<dbReference type="CDD" id="cd18793">
    <property type="entry name" value="SF2_C_SNF"/>
    <property type="match status" value="1"/>
</dbReference>
<dbReference type="PANTHER" id="PTHR46850">
    <property type="entry name" value="CHROMODOMAIN-HELICASE-DNA-BINDING PROTEIN 9"/>
    <property type="match status" value="1"/>
</dbReference>
<dbReference type="GO" id="GO:0005634">
    <property type="term" value="C:nucleus"/>
    <property type="evidence" value="ECO:0007669"/>
    <property type="project" value="UniProtKB-SubCell"/>
</dbReference>
<dbReference type="InterPro" id="IPR001650">
    <property type="entry name" value="Helicase_C-like"/>
</dbReference>
<dbReference type="Pfam" id="PF00176">
    <property type="entry name" value="SNF2-rel_dom"/>
    <property type="match status" value="1"/>
</dbReference>
<evidence type="ECO:0000256" key="1">
    <source>
        <dbReference type="ARBA" id="ARBA00004123"/>
    </source>
</evidence>
<dbReference type="PANTHER" id="PTHR46850:SF1">
    <property type="entry name" value="CHROMODOMAIN-HELICASE-DNA-BINDING PROTEIN 9"/>
    <property type="match status" value="1"/>
</dbReference>
<keyword evidence="4" id="KW-0547">Nucleotide-binding</keyword>
<dbReference type="Proteomes" id="UP000694562">
    <property type="component" value="Unplaced"/>
</dbReference>
<evidence type="ECO:0000313" key="18">
    <source>
        <dbReference type="Proteomes" id="UP000694562"/>
    </source>
</evidence>
<name>A0A8C4V1V7_FALTI</name>
<dbReference type="Pfam" id="PF23078">
    <property type="entry name" value="HTH_CHD6-9"/>
    <property type="match status" value="1"/>
</dbReference>
<keyword evidence="7" id="KW-0156">Chromatin regulator</keyword>
<dbReference type="InterPro" id="IPR056342">
    <property type="entry name" value="HTH_CHD6-9"/>
</dbReference>
<evidence type="ECO:0000256" key="8">
    <source>
        <dbReference type="ARBA" id="ARBA00023015"/>
    </source>
</evidence>
<dbReference type="InterPro" id="IPR051493">
    <property type="entry name" value="CHD"/>
</dbReference>
<organism evidence="17 18">
    <name type="scientific">Falco tinnunculus</name>
    <name type="common">Common kestrel</name>
    <dbReference type="NCBI Taxonomy" id="100819"/>
    <lineage>
        <taxon>Eukaryota</taxon>
        <taxon>Metazoa</taxon>
        <taxon>Chordata</taxon>
        <taxon>Craniata</taxon>
        <taxon>Vertebrata</taxon>
        <taxon>Euteleostomi</taxon>
        <taxon>Archelosauria</taxon>
        <taxon>Archosauria</taxon>
        <taxon>Dinosauria</taxon>
        <taxon>Saurischia</taxon>
        <taxon>Theropoda</taxon>
        <taxon>Coelurosauria</taxon>
        <taxon>Aves</taxon>
        <taxon>Neognathae</taxon>
        <taxon>Neoaves</taxon>
        <taxon>Telluraves</taxon>
        <taxon>Australaves</taxon>
        <taxon>Falconiformes</taxon>
        <taxon>Falconidae</taxon>
        <taxon>Falco</taxon>
    </lineage>
</organism>
<evidence type="ECO:0000256" key="13">
    <source>
        <dbReference type="SAM" id="MobiDB-lite"/>
    </source>
</evidence>
<dbReference type="InterPro" id="IPR049730">
    <property type="entry name" value="SNF2/RAD54-like_C"/>
</dbReference>
<evidence type="ECO:0000256" key="12">
    <source>
        <dbReference type="ARBA" id="ARBA00049360"/>
    </source>
</evidence>
<dbReference type="Gene3D" id="2.40.50.40">
    <property type="match status" value="2"/>
</dbReference>
<dbReference type="Gene3D" id="3.40.50.10810">
    <property type="entry name" value="Tandem AAA-ATPase domain"/>
    <property type="match status" value="1"/>
</dbReference>
<evidence type="ECO:0000256" key="6">
    <source>
        <dbReference type="ARBA" id="ARBA00022840"/>
    </source>
</evidence>
<dbReference type="InterPro" id="IPR016197">
    <property type="entry name" value="Chromo-like_dom_sf"/>
</dbReference>
<feature type="region of interest" description="Disordered" evidence="13">
    <location>
        <begin position="2102"/>
        <end position="2155"/>
    </location>
</feature>
<dbReference type="SUPFAM" id="SSF52540">
    <property type="entry name" value="P-loop containing nucleoside triphosphate hydrolases"/>
    <property type="match status" value="2"/>
</dbReference>
<dbReference type="FunFam" id="3.40.50.10810:FF:000003">
    <property type="entry name" value="chromodomain-helicase-DNA-binding protein 8 isoform X4"/>
    <property type="match status" value="1"/>
</dbReference>
<keyword evidence="6" id="KW-0067">ATP-binding</keyword>
<dbReference type="SUPFAM" id="SSF54160">
    <property type="entry name" value="Chromo domain-like"/>
    <property type="match status" value="2"/>
</dbReference>
<keyword evidence="11" id="KW-0539">Nucleus</keyword>
<keyword evidence="3" id="KW-0677">Repeat</keyword>
<evidence type="ECO:0000256" key="2">
    <source>
        <dbReference type="ARBA" id="ARBA00007025"/>
    </source>
</evidence>
<feature type="compositionally biased region" description="Low complexity" evidence="13">
    <location>
        <begin position="2102"/>
        <end position="2112"/>
    </location>
</feature>
<dbReference type="InterPro" id="IPR023780">
    <property type="entry name" value="Chromo_domain"/>
</dbReference>
<feature type="compositionally biased region" description="Basic and acidic residues" evidence="13">
    <location>
        <begin position="2121"/>
        <end position="2142"/>
    </location>
</feature>
<evidence type="ECO:0000256" key="4">
    <source>
        <dbReference type="ARBA" id="ARBA00022741"/>
    </source>
</evidence>
<evidence type="ECO:0000313" key="17">
    <source>
        <dbReference type="Ensembl" id="ENSFTIP00000019778.1"/>
    </source>
</evidence>
<feature type="region of interest" description="Disordered" evidence="13">
    <location>
        <begin position="1469"/>
        <end position="1551"/>
    </location>
</feature>
<evidence type="ECO:0000259" key="14">
    <source>
        <dbReference type="PROSITE" id="PS50013"/>
    </source>
</evidence>
<feature type="region of interest" description="Disordered" evidence="13">
    <location>
        <begin position="997"/>
        <end position="1018"/>
    </location>
</feature>
<feature type="domain" description="Chromo" evidence="14">
    <location>
        <begin position="205"/>
        <end position="248"/>
    </location>
</feature>
<accession>A0A8C4V1V7</accession>
<feature type="region of interest" description="Disordered" evidence="13">
    <location>
        <begin position="1176"/>
        <end position="1196"/>
    </location>
</feature>
<dbReference type="Ensembl" id="ENSFTIT00000020601.1">
    <property type="protein sequence ID" value="ENSFTIP00000019778.1"/>
    <property type="gene ID" value="ENSFTIG00000009189.1"/>
</dbReference>
<sequence length="2267" mass="255929">YSAFSNAAAAKVYQPDCLKSAGGPGLGARCCPGCCTSLSLESPFPPWLLAAPLSWHSEAGQVSPTGLERRQVKRRKYNEDLDFKVVDDDGETIAVLGAGRTSALSASTLAWQAEVGLDVGLGYWGLLPPPRVSQGYQYQGLAFEMEEFYVKYRNFSYLHCKWATLEELEKDPRISQKIKRFRNKQAQMKHIFTEPDEDLFNPDYVEVDRILEVAHTKDPDTGEEVTHYLVKWCSLPYEESTWELEEDVDPGKIKEFEALQIPPEIKHMERPASESWQKLEKSREYKNSNQLREYQLEGMNWLLFNWYNRKNCILADEMGLGKTIQSITFLSEIFLMGIHGPFLIIAPLSTITNWEREFRTWTEMNAIVYHGSQISRQMIQQYEMVYRDTQGNPLPGIFKFQVVITTFEMILADCPELKKIQWRCVVIDEAHRLKNRNCKLLEGLKLMALEHKVLLTGTPLQNSVEELFSLLNFLEPQQFPSETAFLEEFGDLKTEEQVKKLQSILKPMMLRRLKDDVEKNLAPKQETIIEVELTNIQKKYYRAILEKNFSFLSKGANQHNMPNLINTMMELRKCCNHPYLINGAEEKILEDFRKTHSPEAPDFQLQAMIQAAGKLVLIDKLLPKLIAGGHKVLIFSQMVRCLDILEDYLIQRRRYTYERIDGRVRGNLRQAAIDRFCKPDSDRFVFLLCTRAGGLGINLTAADTCIIFDSDWNPQNDLQAQARCHRIGQSKAVKVYRLITRNSYEREMFDKASLKLGLDKAVLQDINRKGSTNGVQQLSKMEVEDLLRKGAYGALMDEEDEGSKFCEEDIDQILQRRTQTITIQSEGKGSTFAKASFVASGNRTDISLDDPNFWQKWAKIAELDTDAKNEKESLVIDRPRVRKQTKHYNSFEEDELMEFSELDSDSDERPTRSRRFNEKTRRYLRAECFRVEKNLLIFGWGRWKDILTHGRFKWHLNEKDMEMICRALLVYCVKHYKGDEKIKSFIWDLITPTKDGQNQALQNHSGLSAPVPRGRKGKKTKNQMLLPEIKNADWLATCNPEVVLHDDSYKKHLKQHCNKVLLRVRMLYYLKAEVLGEAADKAFEGTPARELDVLLPDIDYVEIPVDWWNAEADKSLLIGVFKHGYERYNAMRADPALCFLEKVGMPDEKLLSAEQGVTQLPAHDCDPSCTPWKGEGRRELSEAARGMQESVDGSDSDRSCWPVSSALTARLRRLVTVYQRCNRKELPPRAEMLMPGNHGYWLQDEMFRRASEMDSVNKEMQKRWTRREQADFYRTVSSFGVIYDQEKKVFDWAQFRAISRLEKKTDESLEKYFYSFVAMCKNVCGLPLWKEDGPPDPDIYVEPITEERAARTLYRIELLRKVREQVLKCPQLHERLKLCRPSLYLPVWWECGKHDRDLLIGTAKHGLNRTDYYIMNDPQLSFLDAYRNYAQHKRTGLPGPETLCCLYQTNSKLYSSPLYSQVDQASDVVEGLSGPETRAGCDPEANEQGGEEQSSGLPTPEDTCPEDMNGERESLELGTPKRLREPGPEGREDHGLDEESTLQHSPAQAQSQAFSLPAPLLGAPGAKPTRARGEAWGRGAEGQPGCRESQLATIQFCLQDRVVINRIDNICHAILKGKWPSSSQQFETQSLLTASTVASSAGSRNSFAESEAPDPSYNNGVLISQQSLSFHCLLVPLDERKHRRPYEFEMERDTKQRSLEQLAATHVHPPIVLNGWRDAAVDLSRASDGSPGNSSPFPLNTNMPKLGTVNTLQGSLGMDLSGILQAGLIHPVTGQIVNGSLRRDDAAMRRRRGRRKNVEGMDLIFLKERPLPARLQDVQEDQPQPSQNSPLPDGPVAATSTPQPVPAAGSQAEKAVPNKSLLDWLRQQSDYTVDVPGFGTVRVPSSLINIVLFALQNFSDKPKQRRQRCKDPSKLDINSLTGEERVPVVHKGTGRRLGGATAPALKELPRWLDANLEYAVAADWADIVKLSGYLPESKFNRILTEPVLRDAGPRRRGRRPRSELIKGPSVVADSSSGMGPLFMNGLIAGMDLVGLQNMRNMQGIPLTGLVGFPAGFAAVPASEDVKSTLSMLPMMLPGMATVPQMFGVGGLLNPPMTTTCTATAPTSLTSTTKSGTASAEKATEDKQSSQDVKKETLSEDKPGPSSFSNQTESAITTSSPVAFNPFLIPGMSPGLIYPSMFLSPGIGMALPGIQQTRHSEAANLESQKRKRKKAKGEFANPEPETVSLPEKEAANSQNCREQTPPLSAEKEQNGPAEEEREAARDTN</sequence>
<reference evidence="17" key="2">
    <citation type="submission" date="2025-09" db="UniProtKB">
        <authorList>
            <consortium name="Ensembl"/>
        </authorList>
    </citation>
    <scope>IDENTIFICATION</scope>
</reference>
<dbReference type="Gene3D" id="1.10.10.60">
    <property type="entry name" value="Homeodomain-like"/>
    <property type="match status" value="2"/>
</dbReference>
<evidence type="ECO:0000256" key="7">
    <source>
        <dbReference type="ARBA" id="ARBA00022853"/>
    </source>
</evidence>
<dbReference type="CDD" id="cd18668">
    <property type="entry name" value="CD1_tandem_CHD5-9_like"/>
    <property type="match status" value="1"/>
</dbReference>
<dbReference type="Gene3D" id="3.40.5.120">
    <property type="match status" value="1"/>
</dbReference>
<evidence type="ECO:0000256" key="11">
    <source>
        <dbReference type="ARBA" id="ARBA00023242"/>
    </source>
</evidence>
<feature type="compositionally biased region" description="Polar residues" evidence="13">
    <location>
        <begin position="2234"/>
        <end position="2245"/>
    </location>
</feature>
<protein>
    <submittedName>
        <fullName evidence="17">Chromodomain helicase DNA binding protein 6</fullName>
    </submittedName>
</protein>
<dbReference type="Gene3D" id="3.40.50.300">
    <property type="entry name" value="P-loop containing nucleotide triphosphate hydrolases"/>
    <property type="match status" value="1"/>
</dbReference>
<dbReference type="SMART" id="SM00490">
    <property type="entry name" value="HELICc"/>
    <property type="match status" value="1"/>
</dbReference>
<dbReference type="SMART" id="SM00592">
    <property type="entry name" value="BRK"/>
    <property type="match status" value="1"/>
</dbReference>
<dbReference type="SUPFAM" id="SSF160481">
    <property type="entry name" value="BRK domain-like"/>
    <property type="match status" value="1"/>
</dbReference>
<dbReference type="GO" id="GO:0006325">
    <property type="term" value="P:chromatin organization"/>
    <property type="evidence" value="ECO:0007669"/>
    <property type="project" value="UniProtKB-KW"/>
</dbReference>
<feature type="region of interest" description="Disordered" evidence="13">
    <location>
        <begin position="1818"/>
        <end position="1854"/>
    </location>
</feature>
<feature type="compositionally biased region" description="Basic and acidic residues" evidence="13">
    <location>
        <begin position="1522"/>
        <end position="1534"/>
    </location>
</feature>
<evidence type="ECO:0000256" key="10">
    <source>
        <dbReference type="ARBA" id="ARBA00023163"/>
    </source>
</evidence>
<dbReference type="InterPro" id="IPR027417">
    <property type="entry name" value="P-loop_NTPase"/>
</dbReference>
<dbReference type="FunFam" id="1.10.10.60:FF:000184">
    <property type="entry name" value="Chromodomain helicase DNA binding protein 6"/>
    <property type="match status" value="1"/>
</dbReference>
<dbReference type="PROSITE" id="PS51194">
    <property type="entry name" value="HELICASE_CTER"/>
    <property type="match status" value="1"/>
</dbReference>